<proteinExistence type="predicted"/>
<protein>
    <submittedName>
        <fullName evidence="1">Uncharacterized protein</fullName>
    </submittedName>
</protein>
<gene>
    <name evidence="1" type="ORF">KCU98_g90</name>
</gene>
<reference evidence="1" key="1">
    <citation type="journal article" date="2021" name="J Fungi (Basel)">
        <title>Virulence traits and population genomics of the black yeast Aureobasidium melanogenum.</title>
        <authorList>
            <person name="Cernosa A."/>
            <person name="Sun X."/>
            <person name="Gostincar C."/>
            <person name="Fang C."/>
            <person name="Gunde-Cimerman N."/>
            <person name="Song Z."/>
        </authorList>
    </citation>
    <scope>NUCLEOTIDE SEQUENCE</scope>
    <source>
        <strain evidence="1">EXF-9298</strain>
    </source>
</reference>
<dbReference type="EMBL" id="JAHFXS010000001">
    <property type="protein sequence ID" value="KAG9991726.1"/>
    <property type="molecule type" value="Genomic_DNA"/>
</dbReference>
<feature type="non-terminal residue" evidence="1">
    <location>
        <position position="146"/>
    </location>
</feature>
<accession>A0A9P8G5W9</accession>
<organism evidence="1 2">
    <name type="scientific">Aureobasidium melanogenum</name>
    <name type="common">Aureobasidium pullulans var. melanogenum</name>
    <dbReference type="NCBI Taxonomy" id="46634"/>
    <lineage>
        <taxon>Eukaryota</taxon>
        <taxon>Fungi</taxon>
        <taxon>Dikarya</taxon>
        <taxon>Ascomycota</taxon>
        <taxon>Pezizomycotina</taxon>
        <taxon>Dothideomycetes</taxon>
        <taxon>Dothideomycetidae</taxon>
        <taxon>Dothideales</taxon>
        <taxon>Saccotheciaceae</taxon>
        <taxon>Aureobasidium</taxon>
    </lineage>
</organism>
<sequence>MNVSRMKPEIPRVQVRECLHPEFFRSAWQAETVHFDSILAKLVVLINFPKISKVNMLKRTDGKADMTSSNRSKAGKRDDNTILVQGFFFFAEINQGQFRVRRLLDGALDLATEVFMLVGCCSPWKLDLSVWVGVGNFRFGALDVGA</sequence>
<name>A0A9P8G5W9_AURME</name>
<keyword evidence="2" id="KW-1185">Reference proteome</keyword>
<dbReference type="Proteomes" id="UP000729357">
    <property type="component" value="Unassembled WGS sequence"/>
</dbReference>
<evidence type="ECO:0000313" key="2">
    <source>
        <dbReference type="Proteomes" id="UP000729357"/>
    </source>
</evidence>
<reference evidence="1" key="2">
    <citation type="submission" date="2021-08" db="EMBL/GenBank/DDBJ databases">
        <authorList>
            <person name="Gostincar C."/>
            <person name="Sun X."/>
            <person name="Song Z."/>
            <person name="Gunde-Cimerman N."/>
        </authorList>
    </citation>
    <scope>NUCLEOTIDE SEQUENCE</scope>
    <source>
        <strain evidence="1">EXF-9298</strain>
    </source>
</reference>
<comment type="caution">
    <text evidence="1">The sequence shown here is derived from an EMBL/GenBank/DDBJ whole genome shotgun (WGS) entry which is preliminary data.</text>
</comment>
<evidence type="ECO:0000313" key="1">
    <source>
        <dbReference type="EMBL" id="KAG9991726.1"/>
    </source>
</evidence>
<dbReference type="AlphaFoldDB" id="A0A9P8G5W9"/>